<reference evidence="2 3" key="1">
    <citation type="submission" date="2024-03" db="EMBL/GenBank/DDBJ databases">
        <title>The genome assembly and annotation of the cricket Gryllus longicercus Weissman &amp; Gray.</title>
        <authorList>
            <person name="Szrajer S."/>
            <person name="Gray D."/>
            <person name="Ylla G."/>
        </authorList>
    </citation>
    <scope>NUCLEOTIDE SEQUENCE [LARGE SCALE GENOMIC DNA]</scope>
    <source>
        <strain evidence="2">DAG 2021-001</strain>
        <tissue evidence="2">Whole body minus gut</tissue>
    </source>
</reference>
<comment type="caution">
    <text evidence="2">The sequence shown here is derived from an EMBL/GenBank/DDBJ whole genome shotgun (WGS) entry which is preliminary data.</text>
</comment>
<sequence length="139" mass="15525">MSEGTRAGWEEPGKPRRTRKTTGVAVRARYARRGRGEEKRADGRANRFKEMIPASGERDVPDEAVSPSPPSPPPASPPLARRTLSPFGVAAFVFRGRARRGAARRRLRLQRSRAPPRASRASGCERSRADANRRRVRRD</sequence>
<accession>A0AAN9Z7K2</accession>
<feature type="region of interest" description="Disordered" evidence="1">
    <location>
        <begin position="1"/>
        <end position="82"/>
    </location>
</feature>
<keyword evidence="3" id="KW-1185">Reference proteome</keyword>
<name>A0AAN9Z7K2_9ORTH</name>
<evidence type="ECO:0000313" key="3">
    <source>
        <dbReference type="Proteomes" id="UP001378592"/>
    </source>
</evidence>
<feature type="compositionally biased region" description="Basic residues" evidence="1">
    <location>
        <begin position="96"/>
        <end position="111"/>
    </location>
</feature>
<feature type="compositionally biased region" description="Low complexity" evidence="1">
    <location>
        <begin position="112"/>
        <end position="121"/>
    </location>
</feature>
<evidence type="ECO:0000256" key="1">
    <source>
        <dbReference type="SAM" id="MobiDB-lite"/>
    </source>
</evidence>
<dbReference type="EMBL" id="JAZDUA010000168">
    <property type="protein sequence ID" value="KAK7865709.1"/>
    <property type="molecule type" value="Genomic_DNA"/>
</dbReference>
<feature type="region of interest" description="Disordered" evidence="1">
    <location>
        <begin position="96"/>
        <end position="139"/>
    </location>
</feature>
<organism evidence="2 3">
    <name type="scientific">Gryllus longicercus</name>
    <dbReference type="NCBI Taxonomy" id="2509291"/>
    <lineage>
        <taxon>Eukaryota</taxon>
        <taxon>Metazoa</taxon>
        <taxon>Ecdysozoa</taxon>
        <taxon>Arthropoda</taxon>
        <taxon>Hexapoda</taxon>
        <taxon>Insecta</taxon>
        <taxon>Pterygota</taxon>
        <taxon>Neoptera</taxon>
        <taxon>Polyneoptera</taxon>
        <taxon>Orthoptera</taxon>
        <taxon>Ensifera</taxon>
        <taxon>Gryllidea</taxon>
        <taxon>Grylloidea</taxon>
        <taxon>Gryllidae</taxon>
        <taxon>Gryllinae</taxon>
        <taxon>Gryllus</taxon>
    </lineage>
</organism>
<proteinExistence type="predicted"/>
<evidence type="ECO:0000313" key="2">
    <source>
        <dbReference type="EMBL" id="KAK7865709.1"/>
    </source>
</evidence>
<protein>
    <submittedName>
        <fullName evidence="2">Uncharacterized protein</fullName>
    </submittedName>
</protein>
<feature type="compositionally biased region" description="Basic and acidic residues" evidence="1">
    <location>
        <begin position="123"/>
        <end position="139"/>
    </location>
</feature>
<feature type="compositionally biased region" description="Pro residues" evidence="1">
    <location>
        <begin position="67"/>
        <end position="77"/>
    </location>
</feature>
<gene>
    <name evidence="2" type="ORF">R5R35_014517</name>
</gene>
<dbReference type="AlphaFoldDB" id="A0AAN9Z7K2"/>
<feature type="compositionally biased region" description="Basic and acidic residues" evidence="1">
    <location>
        <begin position="34"/>
        <end position="61"/>
    </location>
</feature>
<dbReference type="Proteomes" id="UP001378592">
    <property type="component" value="Unassembled WGS sequence"/>
</dbReference>